<accession>A0ABN9MJW2</accession>
<name>A0ABN9MJW2_9NEOB</name>
<dbReference type="PANTHER" id="PTHR14817">
    <property type="entry name" value="COILED-COIL DOMAIN-CONTAINING PROTEIN 15"/>
    <property type="match status" value="1"/>
</dbReference>
<keyword evidence="2" id="KW-1185">Reference proteome</keyword>
<dbReference type="InterPro" id="IPR037693">
    <property type="entry name" value="CCDC15"/>
</dbReference>
<protein>
    <submittedName>
        <fullName evidence="1">Uncharacterized protein</fullName>
    </submittedName>
</protein>
<reference evidence="1" key="1">
    <citation type="submission" date="2023-07" db="EMBL/GenBank/DDBJ databases">
        <authorList>
            <person name="Stuckert A."/>
        </authorList>
    </citation>
    <scope>NUCLEOTIDE SEQUENCE</scope>
</reference>
<evidence type="ECO:0000313" key="1">
    <source>
        <dbReference type="EMBL" id="CAJ0967068.1"/>
    </source>
</evidence>
<evidence type="ECO:0000313" key="2">
    <source>
        <dbReference type="Proteomes" id="UP001176940"/>
    </source>
</evidence>
<gene>
    <name evidence="1" type="ORF">RIMI_LOCUS21930418</name>
</gene>
<dbReference type="Proteomes" id="UP001176940">
    <property type="component" value="Unassembled WGS sequence"/>
</dbReference>
<dbReference type="EMBL" id="CAUEEQ010078024">
    <property type="protein sequence ID" value="CAJ0967068.1"/>
    <property type="molecule type" value="Genomic_DNA"/>
</dbReference>
<dbReference type="PANTHER" id="PTHR14817:SF2">
    <property type="entry name" value="COILED-COIL DOMAIN-CONTAINING PROTEIN 15"/>
    <property type="match status" value="1"/>
</dbReference>
<comment type="caution">
    <text evidence="1">The sequence shown here is derived from an EMBL/GenBank/DDBJ whole genome shotgun (WGS) entry which is preliminary data.</text>
</comment>
<organism evidence="1 2">
    <name type="scientific">Ranitomeya imitator</name>
    <name type="common">mimic poison frog</name>
    <dbReference type="NCBI Taxonomy" id="111125"/>
    <lineage>
        <taxon>Eukaryota</taxon>
        <taxon>Metazoa</taxon>
        <taxon>Chordata</taxon>
        <taxon>Craniata</taxon>
        <taxon>Vertebrata</taxon>
        <taxon>Euteleostomi</taxon>
        <taxon>Amphibia</taxon>
        <taxon>Batrachia</taxon>
        <taxon>Anura</taxon>
        <taxon>Neobatrachia</taxon>
        <taxon>Hyloidea</taxon>
        <taxon>Dendrobatidae</taxon>
        <taxon>Dendrobatinae</taxon>
        <taxon>Ranitomeya</taxon>
    </lineage>
</organism>
<proteinExistence type="predicted"/>
<sequence length="79" mass="8994">MKDKLLFHNIELPPLCCCGSDFWDSHPDTCANNCVFYKNPKAYSRALQSVLLSRDMWDGSAGSRFSAYNISFAEPRTVR</sequence>